<evidence type="ECO:0000256" key="4">
    <source>
        <dbReference type="ARBA" id="ARBA00022741"/>
    </source>
</evidence>
<dbReference type="SUPFAM" id="SSF52058">
    <property type="entry name" value="L domain-like"/>
    <property type="match status" value="1"/>
</dbReference>
<keyword evidence="7" id="KW-0175">Coiled coil</keyword>
<feature type="domain" description="Disease resistance N-terminal" evidence="9">
    <location>
        <begin position="14"/>
        <end position="92"/>
    </location>
</feature>
<dbReference type="Pfam" id="PF23559">
    <property type="entry name" value="WHD_DRP"/>
    <property type="match status" value="1"/>
</dbReference>
<keyword evidence="5" id="KW-0611">Plant defense</keyword>
<dbReference type="Gene3D" id="3.80.10.10">
    <property type="entry name" value="Ribonuclease Inhibitor"/>
    <property type="match status" value="1"/>
</dbReference>
<dbReference type="InterPro" id="IPR002182">
    <property type="entry name" value="NB-ARC"/>
</dbReference>
<evidence type="ECO:0000256" key="6">
    <source>
        <dbReference type="ARBA" id="ARBA00022840"/>
    </source>
</evidence>
<dbReference type="Gene3D" id="1.10.8.430">
    <property type="entry name" value="Helical domain of apoptotic protease-activating factors"/>
    <property type="match status" value="1"/>
</dbReference>
<keyword evidence="6" id="KW-0067">ATP-binding</keyword>
<dbReference type="InterPro" id="IPR042197">
    <property type="entry name" value="Apaf_helical"/>
</dbReference>
<dbReference type="GO" id="GO:0051707">
    <property type="term" value="P:response to other organism"/>
    <property type="evidence" value="ECO:0007669"/>
    <property type="project" value="UniProtKB-ARBA"/>
</dbReference>
<evidence type="ECO:0000259" key="9">
    <source>
        <dbReference type="Pfam" id="PF18052"/>
    </source>
</evidence>
<feature type="domain" description="Disease resistance R13L4/SHOC-2-like LRR" evidence="11">
    <location>
        <begin position="577"/>
        <end position="913"/>
    </location>
</feature>
<keyword evidence="3" id="KW-0677">Repeat</keyword>
<dbReference type="Gene3D" id="3.40.50.300">
    <property type="entry name" value="P-loop containing nucleotide triphosphate hydrolases"/>
    <property type="match status" value="1"/>
</dbReference>
<comment type="similarity">
    <text evidence="1">Belongs to the disease resistance NB-LRR family.</text>
</comment>
<evidence type="ECO:0000256" key="5">
    <source>
        <dbReference type="ARBA" id="ARBA00022821"/>
    </source>
</evidence>
<keyword evidence="4" id="KW-0547">Nucleotide-binding</keyword>
<dbReference type="InterPro" id="IPR032675">
    <property type="entry name" value="LRR_dom_sf"/>
</dbReference>
<dbReference type="Pfam" id="PF00931">
    <property type="entry name" value="NB-ARC"/>
    <property type="match status" value="1"/>
</dbReference>
<sequence>MAAVLDALASYVKELIIDMVKEDLDTLLGVSSEINKLGHNVGNVEAYVADAERRRIDDPRVQGWVNRLKGAMYDATDILELCQLDAEKRRRSRMGTCMEEKVPGCLMPLLFCMCNPAFAYQMGKRIKELNARLDEIRKDMVDFKFVKLDQYQLRIAPSDATLPSRTTTSQIDVSAIVGDAIERDTNALVQVLLANEPAIKVVSITGTGGVGTTTLAKKIFNDRAIQVEFKSKVWLSITESYNTEKLLSSAITQAGEGREVHGDREVLTQALTKTLSSGKFLMVLDDVWSTGLWTDVLESPVIIACRNQPGSRVIITTRDEDLVKKMGTTDYLLHHVKPLCDEDAWSLLKKQLPPQVAGSENDLDDRLKDPIGMGIVRNCDGLPLAIKVVGGLLRTKRVNKREWTSILENPAWSREKIHDELNSAVRLSYEDLSPPLKQCFLYYSVIPKGVISQLTNDIIIGMWMSEGFIQVPAGDEQRSKEEIGICYYWDLIRRNLIEPQLDKALDGSISRMHDVIRSFAQHMSKEEALVQSGQICSHALSTKFRRLSIESTESESGLESMVLPKWSSISHKQELLRSLIIHGKMKFEPTDSCLSMFPSLRALYVSQAEFDRFVESLSKLRHLRFLYLEDTDISKLPDDIDKLKFLEFIHLKGCENLTSQIPRSILTLEHLRFLWIIGTQFDVPKRFGQLTNLRTLGLFPVQIDGDWCSLQELGPLSQLRALYIGGLEKVPSGSFAAKAKIADKQRLSRLGLWCSDCNLDEVTEEDCQRVDEVFDQLCPPSNLEQLSIIHYLGRRVPSWKCMNQDASVDFNSLRTLDMAGLPFCTQLPDGLCQLPNLEGILIKSAPAIERVGPEFQQTGGSSRSLVRSSFPKLQHLQLIELPQWEEWEWEEEAEATIAMPNLHTLRIGFCKLGCLPAGLASSRRLALKDLGLWDLTRITAVENFPSVVELKVSQCPSLKTIRGFGKLQTVRIKFCPALEVLEAGPALHTVVLEDPDMETLPEYLRGLKPQVLRLLDCHQKLRSLLSGSDETSADYMAEKEKVKHCGKLVVL</sequence>
<gene>
    <name evidence="12" type="ORF">PVAP13_8NG226800</name>
</gene>
<dbReference type="Proteomes" id="UP000823388">
    <property type="component" value="Chromosome 8N"/>
</dbReference>
<evidence type="ECO:0000259" key="8">
    <source>
        <dbReference type="Pfam" id="PF00931"/>
    </source>
</evidence>
<dbReference type="InterPro" id="IPR058922">
    <property type="entry name" value="WHD_DRP"/>
</dbReference>
<feature type="domain" description="Disease resistance protein winged helix" evidence="10">
    <location>
        <begin position="454"/>
        <end position="520"/>
    </location>
</feature>
<evidence type="ECO:0000256" key="7">
    <source>
        <dbReference type="ARBA" id="ARBA00023054"/>
    </source>
</evidence>
<dbReference type="InterPro" id="IPR027417">
    <property type="entry name" value="P-loop_NTPase"/>
</dbReference>
<evidence type="ECO:0000313" key="12">
    <source>
        <dbReference type="EMBL" id="KAG2557829.1"/>
    </source>
</evidence>
<dbReference type="GO" id="GO:0043531">
    <property type="term" value="F:ADP binding"/>
    <property type="evidence" value="ECO:0007669"/>
    <property type="project" value="InterPro"/>
</dbReference>
<organism evidence="12 13">
    <name type="scientific">Panicum virgatum</name>
    <name type="common">Blackwell switchgrass</name>
    <dbReference type="NCBI Taxonomy" id="38727"/>
    <lineage>
        <taxon>Eukaryota</taxon>
        <taxon>Viridiplantae</taxon>
        <taxon>Streptophyta</taxon>
        <taxon>Embryophyta</taxon>
        <taxon>Tracheophyta</taxon>
        <taxon>Spermatophyta</taxon>
        <taxon>Magnoliopsida</taxon>
        <taxon>Liliopsida</taxon>
        <taxon>Poales</taxon>
        <taxon>Poaceae</taxon>
        <taxon>PACMAD clade</taxon>
        <taxon>Panicoideae</taxon>
        <taxon>Panicodae</taxon>
        <taxon>Paniceae</taxon>
        <taxon>Panicinae</taxon>
        <taxon>Panicum</taxon>
        <taxon>Panicum sect. Hiantes</taxon>
    </lineage>
</organism>
<dbReference type="EMBL" id="CM029052">
    <property type="protein sequence ID" value="KAG2557829.1"/>
    <property type="molecule type" value="Genomic_DNA"/>
</dbReference>
<name>A0A8T0PAY9_PANVG</name>
<reference evidence="12" key="1">
    <citation type="submission" date="2020-05" db="EMBL/GenBank/DDBJ databases">
        <title>WGS assembly of Panicum virgatum.</title>
        <authorList>
            <person name="Lovell J.T."/>
            <person name="Jenkins J."/>
            <person name="Shu S."/>
            <person name="Juenger T.E."/>
            <person name="Schmutz J."/>
        </authorList>
    </citation>
    <scope>NUCLEOTIDE SEQUENCE</scope>
    <source>
        <strain evidence="12">AP13</strain>
    </source>
</reference>
<dbReference type="InterPro" id="IPR041118">
    <property type="entry name" value="Rx_N"/>
</dbReference>
<dbReference type="PRINTS" id="PR00364">
    <property type="entry name" value="DISEASERSIST"/>
</dbReference>
<evidence type="ECO:0000256" key="3">
    <source>
        <dbReference type="ARBA" id="ARBA00022737"/>
    </source>
</evidence>
<proteinExistence type="inferred from homology"/>
<dbReference type="GO" id="GO:0005524">
    <property type="term" value="F:ATP binding"/>
    <property type="evidence" value="ECO:0007669"/>
    <property type="project" value="UniProtKB-KW"/>
</dbReference>
<dbReference type="Gene3D" id="1.20.5.4130">
    <property type="match status" value="1"/>
</dbReference>
<dbReference type="PANTHER" id="PTHR36766:SF36">
    <property type="entry name" value="AAA+ ATPASE DOMAIN-CONTAINING PROTEIN"/>
    <property type="match status" value="1"/>
</dbReference>
<feature type="domain" description="NB-ARC" evidence="8">
    <location>
        <begin position="183"/>
        <end position="351"/>
    </location>
</feature>
<protein>
    <submittedName>
        <fullName evidence="12">Uncharacterized protein</fullName>
    </submittedName>
</protein>
<dbReference type="GO" id="GO:0006952">
    <property type="term" value="P:defense response"/>
    <property type="evidence" value="ECO:0007669"/>
    <property type="project" value="UniProtKB-KW"/>
</dbReference>
<dbReference type="AlphaFoldDB" id="A0A8T0PAY9"/>
<dbReference type="Pfam" id="PF18052">
    <property type="entry name" value="Rx_N"/>
    <property type="match status" value="1"/>
</dbReference>
<keyword evidence="13" id="KW-1185">Reference proteome</keyword>
<comment type="caution">
    <text evidence="12">The sequence shown here is derived from an EMBL/GenBank/DDBJ whole genome shotgun (WGS) entry which is preliminary data.</text>
</comment>
<dbReference type="PANTHER" id="PTHR36766">
    <property type="entry name" value="PLANT BROAD-SPECTRUM MILDEW RESISTANCE PROTEIN RPW8"/>
    <property type="match status" value="1"/>
</dbReference>
<dbReference type="Pfam" id="PF23598">
    <property type="entry name" value="LRR_14"/>
    <property type="match status" value="1"/>
</dbReference>
<evidence type="ECO:0000256" key="1">
    <source>
        <dbReference type="ARBA" id="ARBA00008894"/>
    </source>
</evidence>
<evidence type="ECO:0000259" key="11">
    <source>
        <dbReference type="Pfam" id="PF23598"/>
    </source>
</evidence>
<keyword evidence="2" id="KW-0433">Leucine-rich repeat</keyword>
<evidence type="ECO:0000313" key="13">
    <source>
        <dbReference type="Proteomes" id="UP000823388"/>
    </source>
</evidence>
<dbReference type="OrthoDB" id="681103at2759"/>
<dbReference type="InterPro" id="IPR055414">
    <property type="entry name" value="LRR_R13L4/SHOC2-like"/>
</dbReference>
<evidence type="ECO:0000256" key="2">
    <source>
        <dbReference type="ARBA" id="ARBA00022614"/>
    </source>
</evidence>
<accession>A0A8T0PAY9</accession>
<evidence type="ECO:0000259" key="10">
    <source>
        <dbReference type="Pfam" id="PF23559"/>
    </source>
</evidence>
<dbReference type="SUPFAM" id="SSF52540">
    <property type="entry name" value="P-loop containing nucleoside triphosphate hydrolases"/>
    <property type="match status" value="1"/>
</dbReference>